<comment type="caution">
    <text evidence="2">The sequence shown here is derived from an EMBL/GenBank/DDBJ whole genome shotgun (WGS) entry which is preliminary data.</text>
</comment>
<keyword evidence="3" id="KW-1185">Reference proteome</keyword>
<feature type="compositionally biased region" description="Basic and acidic residues" evidence="1">
    <location>
        <begin position="44"/>
        <end position="54"/>
    </location>
</feature>
<organism evidence="2 3">
    <name type="scientific">Batillaria attramentaria</name>
    <dbReference type="NCBI Taxonomy" id="370345"/>
    <lineage>
        <taxon>Eukaryota</taxon>
        <taxon>Metazoa</taxon>
        <taxon>Spiralia</taxon>
        <taxon>Lophotrochozoa</taxon>
        <taxon>Mollusca</taxon>
        <taxon>Gastropoda</taxon>
        <taxon>Caenogastropoda</taxon>
        <taxon>Sorbeoconcha</taxon>
        <taxon>Cerithioidea</taxon>
        <taxon>Batillariidae</taxon>
        <taxon>Batillaria</taxon>
    </lineage>
</organism>
<feature type="region of interest" description="Disordered" evidence="1">
    <location>
        <begin position="27"/>
        <end position="57"/>
    </location>
</feature>
<feature type="compositionally biased region" description="Basic and acidic residues" evidence="1">
    <location>
        <begin position="97"/>
        <end position="133"/>
    </location>
</feature>
<feature type="region of interest" description="Disordered" evidence="1">
    <location>
        <begin position="90"/>
        <end position="161"/>
    </location>
</feature>
<dbReference type="EMBL" id="JACVVK020000417">
    <property type="protein sequence ID" value="KAK7475023.1"/>
    <property type="molecule type" value="Genomic_DNA"/>
</dbReference>
<evidence type="ECO:0000313" key="2">
    <source>
        <dbReference type="EMBL" id="KAK7475023.1"/>
    </source>
</evidence>
<protein>
    <submittedName>
        <fullName evidence="2">Uncharacterized protein</fullName>
    </submittedName>
</protein>
<reference evidence="2 3" key="1">
    <citation type="journal article" date="2023" name="Sci. Data">
        <title>Genome assembly of the Korean intertidal mud-creeper Batillaria attramentaria.</title>
        <authorList>
            <person name="Patra A.K."/>
            <person name="Ho P.T."/>
            <person name="Jun S."/>
            <person name="Lee S.J."/>
            <person name="Kim Y."/>
            <person name="Won Y.J."/>
        </authorList>
    </citation>
    <scope>NUCLEOTIDE SEQUENCE [LARGE SCALE GENOMIC DNA]</scope>
    <source>
        <strain evidence="2">Wonlab-2016</strain>
    </source>
</reference>
<proteinExistence type="predicted"/>
<evidence type="ECO:0000256" key="1">
    <source>
        <dbReference type="SAM" id="MobiDB-lite"/>
    </source>
</evidence>
<feature type="compositionally biased region" description="Basic and acidic residues" evidence="1">
    <location>
        <begin position="170"/>
        <end position="186"/>
    </location>
</feature>
<evidence type="ECO:0000313" key="3">
    <source>
        <dbReference type="Proteomes" id="UP001519460"/>
    </source>
</evidence>
<dbReference type="Proteomes" id="UP001519460">
    <property type="component" value="Unassembled WGS sequence"/>
</dbReference>
<dbReference type="AlphaFoldDB" id="A0ABD0JJS7"/>
<name>A0ABD0JJS7_9CAEN</name>
<feature type="region of interest" description="Disordered" evidence="1">
    <location>
        <begin position="167"/>
        <end position="186"/>
    </location>
</feature>
<sequence length="186" mass="20951">MNCHKWHNLSPTLSRAFLPRPYIHFMLESNPQGGKDDKKKKKKGEPEQELRREPPQFTTLASFHIPLEEFLEGEFDFSSVFTHGGVVEVASTARSSEPAEGKKDKKDKDKKKGKESPRAKGKDDKKGGKDAKGKGKAAPVEDEDDTPLPPPPLEVKVAVRLHHWTTAMDSLKEEEERSKREQTPAQ</sequence>
<accession>A0ABD0JJS7</accession>
<gene>
    <name evidence="2" type="ORF">BaRGS_00033704</name>
</gene>